<keyword evidence="6 7" id="KW-0472">Membrane</keyword>
<comment type="caution">
    <text evidence="9">The sequence shown here is derived from an EMBL/GenBank/DDBJ whole genome shotgun (WGS) entry which is preliminary data.</text>
</comment>
<reference evidence="9" key="1">
    <citation type="submission" date="2022-03" db="EMBL/GenBank/DDBJ databases">
        <title>Bacterial whole genome sequence for Hymenobacter sp. DH14.</title>
        <authorList>
            <person name="Le V."/>
        </authorList>
    </citation>
    <scope>NUCLEOTIDE SEQUENCE</scope>
    <source>
        <strain evidence="9">DH14</strain>
    </source>
</reference>
<dbReference type="Gene3D" id="1.20.1250.20">
    <property type="entry name" value="MFS general substrate transporter like domains"/>
    <property type="match status" value="1"/>
</dbReference>
<keyword evidence="5 7" id="KW-1133">Transmembrane helix</keyword>
<evidence type="ECO:0000256" key="2">
    <source>
        <dbReference type="ARBA" id="ARBA00022448"/>
    </source>
</evidence>
<evidence type="ECO:0000313" key="9">
    <source>
        <dbReference type="EMBL" id="MCI1189806.1"/>
    </source>
</evidence>
<keyword evidence="3" id="KW-1003">Cell membrane</keyword>
<evidence type="ECO:0000256" key="3">
    <source>
        <dbReference type="ARBA" id="ARBA00022475"/>
    </source>
</evidence>
<sequence length="409" mass="43794">MSVSSLFAPFTSLRNPVFARLYAAQTASLLGDALTWVGLALLAYELGSGHSAQILAFALTLRVSAFVLLSPLAGVLADRLNRKTIMVTADVVRMVVIGLLPFVTEVWQVYGLMFTVNAFTAFFTPTFQATLPAITTDEELPQALSLSSATNELLGVLGPGIAGGVAAFLGARDIFFIDAATFLISGVLIFTLPARLRNEDSKTAADERVTIAAVLEGTKLLWKNTVMRYALLLELVAAVSGALILVNTVGLVRGQLGLPEAQYGWVMAAFGVGATVAALLVGVFTKRIRHTTFVVLGAALTSLAILPGNHVGLWLLMGLWLLAGAGQNWVNLSTQTLIAEQTDESHQGRVYGAHFAWSHLWWAFAYPLAGWLGTRFTGNSFLVGSLVSLGLLGVGLLAFRPRTRLIEYR</sequence>
<feature type="transmembrane region" description="Helical" evidence="7">
    <location>
        <begin position="54"/>
        <end position="77"/>
    </location>
</feature>
<keyword evidence="10" id="KW-1185">Reference proteome</keyword>
<evidence type="ECO:0000256" key="7">
    <source>
        <dbReference type="SAM" id="Phobius"/>
    </source>
</evidence>
<evidence type="ECO:0000256" key="4">
    <source>
        <dbReference type="ARBA" id="ARBA00022692"/>
    </source>
</evidence>
<dbReference type="SUPFAM" id="SSF103473">
    <property type="entry name" value="MFS general substrate transporter"/>
    <property type="match status" value="1"/>
</dbReference>
<keyword evidence="2" id="KW-0813">Transport</keyword>
<dbReference type="PANTHER" id="PTHR43266">
    <property type="entry name" value="MACROLIDE-EFFLUX PROTEIN"/>
    <property type="match status" value="1"/>
</dbReference>
<feature type="transmembrane region" description="Helical" evidence="7">
    <location>
        <begin position="291"/>
        <end position="307"/>
    </location>
</feature>
<feature type="domain" description="Major facilitator superfamily (MFS) profile" evidence="8">
    <location>
        <begin position="1"/>
        <end position="402"/>
    </location>
</feature>
<dbReference type="GO" id="GO:0005886">
    <property type="term" value="C:plasma membrane"/>
    <property type="evidence" value="ECO:0007669"/>
    <property type="project" value="UniProtKB-SubCell"/>
</dbReference>
<evidence type="ECO:0000313" key="10">
    <source>
        <dbReference type="Proteomes" id="UP001139193"/>
    </source>
</evidence>
<feature type="transmembrane region" description="Helical" evidence="7">
    <location>
        <begin position="229"/>
        <end position="251"/>
    </location>
</feature>
<comment type="subcellular location">
    <subcellularLocation>
        <location evidence="1">Cell membrane</location>
        <topology evidence="1">Multi-pass membrane protein</topology>
    </subcellularLocation>
</comment>
<dbReference type="PANTHER" id="PTHR43266:SF2">
    <property type="entry name" value="MAJOR FACILITATOR SUPERFAMILY (MFS) PROFILE DOMAIN-CONTAINING PROTEIN"/>
    <property type="match status" value="1"/>
</dbReference>
<name>A0A9X1VPQ7_9BACT</name>
<dbReference type="InterPro" id="IPR036259">
    <property type="entry name" value="MFS_trans_sf"/>
</dbReference>
<feature type="transmembrane region" description="Helical" evidence="7">
    <location>
        <begin position="263"/>
        <end position="284"/>
    </location>
</feature>
<dbReference type="CDD" id="cd06173">
    <property type="entry name" value="MFS_MefA_like"/>
    <property type="match status" value="1"/>
</dbReference>
<evidence type="ECO:0000259" key="8">
    <source>
        <dbReference type="PROSITE" id="PS50850"/>
    </source>
</evidence>
<protein>
    <submittedName>
        <fullName evidence="9">MFS transporter</fullName>
    </submittedName>
</protein>
<feature type="transmembrane region" description="Helical" evidence="7">
    <location>
        <begin position="174"/>
        <end position="192"/>
    </location>
</feature>
<dbReference type="EMBL" id="JALBGC010000006">
    <property type="protein sequence ID" value="MCI1189806.1"/>
    <property type="molecule type" value="Genomic_DNA"/>
</dbReference>
<keyword evidence="4 7" id="KW-0812">Transmembrane</keyword>
<organism evidence="9 10">
    <name type="scientific">Hymenobacter cyanobacteriorum</name>
    <dbReference type="NCBI Taxonomy" id="2926463"/>
    <lineage>
        <taxon>Bacteria</taxon>
        <taxon>Pseudomonadati</taxon>
        <taxon>Bacteroidota</taxon>
        <taxon>Cytophagia</taxon>
        <taxon>Cytophagales</taxon>
        <taxon>Hymenobacteraceae</taxon>
        <taxon>Hymenobacter</taxon>
    </lineage>
</organism>
<feature type="transmembrane region" description="Helical" evidence="7">
    <location>
        <begin position="381"/>
        <end position="399"/>
    </location>
</feature>
<dbReference type="InterPro" id="IPR020846">
    <property type="entry name" value="MFS_dom"/>
</dbReference>
<dbReference type="Pfam" id="PF05977">
    <property type="entry name" value="MFS_3"/>
    <property type="match status" value="1"/>
</dbReference>
<dbReference type="InterPro" id="IPR010290">
    <property type="entry name" value="TM_effector"/>
</dbReference>
<dbReference type="Proteomes" id="UP001139193">
    <property type="component" value="Unassembled WGS sequence"/>
</dbReference>
<feature type="transmembrane region" description="Helical" evidence="7">
    <location>
        <begin position="21"/>
        <end position="42"/>
    </location>
</feature>
<dbReference type="PROSITE" id="PS50850">
    <property type="entry name" value="MFS"/>
    <property type="match status" value="1"/>
</dbReference>
<evidence type="ECO:0000256" key="5">
    <source>
        <dbReference type="ARBA" id="ARBA00022989"/>
    </source>
</evidence>
<dbReference type="AlphaFoldDB" id="A0A9X1VPQ7"/>
<evidence type="ECO:0000256" key="6">
    <source>
        <dbReference type="ARBA" id="ARBA00023136"/>
    </source>
</evidence>
<accession>A0A9X1VPQ7</accession>
<dbReference type="RefSeq" id="WP_241938018.1">
    <property type="nucleotide sequence ID" value="NZ_JALBGC010000006.1"/>
</dbReference>
<evidence type="ECO:0000256" key="1">
    <source>
        <dbReference type="ARBA" id="ARBA00004651"/>
    </source>
</evidence>
<proteinExistence type="predicted"/>
<dbReference type="GO" id="GO:0022857">
    <property type="term" value="F:transmembrane transporter activity"/>
    <property type="evidence" value="ECO:0007669"/>
    <property type="project" value="InterPro"/>
</dbReference>
<gene>
    <name evidence="9" type="ORF">MON38_20480</name>
</gene>